<keyword evidence="3" id="KW-1185">Reference proteome</keyword>
<protein>
    <submittedName>
        <fullName evidence="2">Uncharacterized protein</fullName>
    </submittedName>
</protein>
<dbReference type="Proteomes" id="UP001283361">
    <property type="component" value="Unassembled WGS sequence"/>
</dbReference>
<gene>
    <name evidence="2" type="ORF">RRG08_064666</name>
</gene>
<sequence length="86" mass="9503">MGTLHAQKDLQRQSCKEQSWGREDGADRRMDREKLRCHSGNRPQPQQVEPAGPSSIHHAAPPTTLAGYGTSNSSTNSNLVTNYEDI</sequence>
<feature type="region of interest" description="Disordered" evidence="1">
    <location>
        <begin position="1"/>
        <end position="86"/>
    </location>
</feature>
<accession>A0AAE1B940</accession>
<evidence type="ECO:0000256" key="1">
    <source>
        <dbReference type="SAM" id="MobiDB-lite"/>
    </source>
</evidence>
<comment type="caution">
    <text evidence="2">The sequence shown here is derived from an EMBL/GenBank/DDBJ whole genome shotgun (WGS) entry which is preliminary data.</text>
</comment>
<evidence type="ECO:0000313" key="2">
    <source>
        <dbReference type="EMBL" id="KAK3802074.1"/>
    </source>
</evidence>
<name>A0AAE1B940_9GAST</name>
<organism evidence="2 3">
    <name type="scientific">Elysia crispata</name>
    <name type="common">lettuce slug</name>
    <dbReference type="NCBI Taxonomy" id="231223"/>
    <lineage>
        <taxon>Eukaryota</taxon>
        <taxon>Metazoa</taxon>
        <taxon>Spiralia</taxon>
        <taxon>Lophotrochozoa</taxon>
        <taxon>Mollusca</taxon>
        <taxon>Gastropoda</taxon>
        <taxon>Heterobranchia</taxon>
        <taxon>Euthyneura</taxon>
        <taxon>Panpulmonata</taxon>
        <taxon>Sacoglossa</taxon>
        <taxon>Placobranchoidea</taxon>
        <taxon>Plakobranchidae</taxon>
        <taxon>Elysia</taxon>
    </lineage>
</organism>
<feature type="compositionally biased region" description="Low complexity" evidence="1">
    <location>
        <begin position="70"/>
        <end position="86"/>
    </location>
</feature>
<feature type="compositionally biased region" description="Basic and acidic residues" evidence="1">
    <location>
        <begin position="1"/>
        <end position="36"/>
    </location>
</feature>
<reference evidence="2" key="1">
    <citation type="journal article" date="2023" name="G3 (Bethesda)">
        <title>A reference genome for the long-term kleptoplast-retaining sea slug Elysia crispata morphotype clarki.</title>
        <authorList>
            <person name="Eastman K.E."/>
            <person name="Pendleton A.L."/>
            <person name="Shaikh M.A."/>
            <person name="Suttiyut T."/>
            <person name="Ogas R."/>
            <person name="Tomko P."/>
            <person name="Gavelis G."/>
            <person name="Widhalm J.R."/>
            <person name="Wisecaver J.H."/>
        </authorList>
    </citation>
    <scope>NUCLEOTIDE SEQUENCE</scope>
    <source>
        <strain evidence="2">ECLA1</strain>
    </source>
</reference>
<dbReference type="AlphaFoldDB" id="A0AAE1B940"/>
<proteinExistence type="predicted"/>
<dbReference type="EMBL" id="JAWDGP010000269">
    <property type="protein sequence ID" value="KAK3802074.1"/>
    <property type="molecule type" value="Genomic_DNA"/>
</dbReference>
<evidence type="ECO:0000313" key="3">
    <source>
        <dbReference type="Proteomes" id="UP001283361"/>
    </source>
</evidence>